<evidence type="ECO:0000259" key="1">
    <source>
        <dbReference type="Pfam" id="PF20150"/>
    </source>
</evidence>
<dbReference type="PANTHER" id="PTHR35910:SF1">
    <property type="entry name" value="2EXR DOMAIN-CONTAINING PROTEIN"/>
    <property type="match status" value="1"/>
</dbReference>
<dbReference type="Proteomes" id="UP000054321">
    <property type="component" value="Unassembled WGS sequence"/>
</dbReference>
<protein>
    <recommendedName>
        <fullName evidence="1">2EXR domain-containing protein</fullName>
    </recommendedName>
</protein>
<sequence>MESSTESTQQFLPFPRLPSELRLKIWQFALCTPRVVFITCRKSPFHHRTPEIPRTVESFGSSTPIPALLQANREARHEALAFYSPSFVTPRSQIYVSFHYDAVRLSDNILLNLPAAALQSIRHMVLDVQDCEYFEYFNMDCVRGMGALKTLELLAQKGLYQNSASRARGADRLMEDFEWARKTYPEWECPRLRIVNKQTGEEIGLIEGGAGMYLED</sequence>
<dbReference type="STRING" id="913774.A0A0C3HYH0"/>
<reference evidence="2 3" key="1">
    <citation type="submission" date="2014-04" db="EMBL/GenBank/DDBJ databases">
        <authorList>
            <consortium name="DOE Joint Genome Institute"/>
            <person name="Kuo A."/>
            <person name="Martino E."/>
            <person name="Perotto S."/>
            <person name="Kohler A."/>
            <person name="Nagy L.G."/>
            <person name="Floudas D."/>
            <person name="Copeland A."/>
            <person name="Barry K.W."/>
            <person name="Cichocki N."/>
            <person name="Veneault-Fourrey C."/>
            <person name="LaButti K."/>
            <person name="Lindquist E.A."/>
            <person name="Lipzen A."/>
            <person name="Lundell T."/>
            <person name="Morin E."/>
            <person name="Murat C."/>
            <person name="Sun H."/>
            <person name="Tunlid A."/>
            <person name="Henrissat B."/>
            <person name="Grigoriev I.V."/>
            <person name="Hibbett D.S."/>
            <person name="Martin F."/>
            <person name="Nordberg H.P."/>
            <person name="Cantor M.N."/>
            <person name="Hua S.X."/>
        </authorList>
    </citation>
    <scope>NUCLEOTIDE SEQUENCE [LARGE SCALE GENOMIC DNA]</scope>
    <source>
        <strain evidence="2 3">Zn</strain>
    </source>
</reference>
<name>A0A0C3HYH0_OIDMZ</name>
<evidence type="ECO:0000313" key="2">
    <source>
        <dbReference type="EMBL" id="KIN07287.1"/>
    </source>
</evidence>
<dbReference type="Pfam" id="PF20150">
    <property type="entry name" value="2EXR"/>
    <property type="match status" value="1"/>
</dbReference>
<accession>A0A0C3HYH0</accession>
<dbReference type="InterPro" id="IPR045518">
    <property type="entry name" value="2EXR"/>
</dbReference>
<evidence type="ECO:0000313" key="3">
    <source>
        <dbReference type="Proteomes" id="UP000054321"/>
    </source>
</evidence>
<dbReference type="HOGENOM" id="CLU_071377_2_0_1"/>
<keyword evidence="3" id="KW-1185">Reference proteome</keyword>
<dbReference type="OrthoDB" id="3473305at2759"/>
<dbReference type="AlphaFoldDB" id="A0A0C3HYH0"/>
<proteinExistence type="predicted"/>
<organism evidence="2 3">
    <name type="scientific">Oidiodendron maius (strain Zn)</name>
    <dbReference type="NCBI Taxonomy" id="913774"/>
    <lineage>
        <taxon>Eukaryota</taxon>
        <taxon>Fungi</taxon>
        <taxon>Dikarya</taxon>
        <taxon>Ascomycota</taxon>
        <taxon>Pezizomycotina</taxon>
        <taxon>Leotiomycetes</taxon>
        <taxon>Leotiomycetes incertae sedis</taxon>
        <taxon>Myxotrichaceae</taxon>
        <taxon>Oidiodendron</taxon>
    </lineage>
</organism>
<dbReference type="InParanoid" id="A0A0C3HYH0"/>
<dbReference type="EMBL" id="KN832870">
    <property type="protein sequence ID" value="KIN07287.1"/>
    <property type="molecule type" value="Genomic_DNA"/>
</dbReference>
<feature type="domain" description="2EXR" evidence="1">
    <location>
        <begin position="11"/>
        <end position="102"/>
    </location>
</feature>
<gene>
    <name evidence="2" type="ORF">OIDMADRAFT_110383</name>
</gene>
<reference evidence="3" key="2">
    <citation type="submission" date="2015-01" db="EMBL/GenBank/DDBJ databases">
        <title>Evolutionary Origins and Diversification of the Mycorrhizal Mutualists.</title>
        <authorList>
            <consortium name="DOE Joint Genome Institute"/>
            <consortium name="Mycorrhizal Genomics Consortium"/>
            <person name="Kohler A."/>
            <person name="Kuo A."/>
            <person name="Nagy L.G."/>
            <person name="Floudas D."/>
            <person name="Copeland A."/>
            <person name="Barry K.W."/>
            <person name="Cichocki N."/>
            <person name="Veneault-Fourrey C."/>
            <person name="LaButti K."/>
            <person name="Lindquist E.A."/>
            <person name="Lipzen A."/>
            <person name="Lundell T."/>
            <person name="Morin E."/>
            <person name="Murat C."/>
            <person name="Riley R."/>
            <person name="Ohm R."/>
            <person name="Sun H."/>
            <person name="Tunlid A."/>
            <person name="Henrissat B."/>
            <person name="Grigoriev I.V."/>
            <person name="Hibbett D.S."/>
            <person name="Martin F."/>
        </authorList>
    </citation>
    <scope>NUCLEOTIDE SEQUENCE [LARGE SCALE GENOMIC DNA]</scope>
    <source>
        <strain evidence="3">Zn</strain>
    </source>
</reference>
<dbReference type="PANTHER" id="PTHR35910">
    <property type="entry name" value="2EXR DOMAIN-CONTAINING PROTEIN"/>
    <property type="match status" value="1"/>
</dbReference>